<dbReference type="VEuPathDB" id="ToxoDB:NCLIV_006630"/>
<feature type="compositionally biased region" description="Basic and acidic residues" evidence="10">
    <location>
        <begin position="195"/>
        <end position="205"/>
    </location>
</feature>
<dbReference type="InParanoid" id="F0V8Z7"/>
<evidence type="ECO:0000256" key="3">
    <source>
        <dbReference type="ARBA" id="ARBA00009730"/>
    </source>
</evidence>
<dbReference type="EMBL" id="LN714476">
    <property type="protein sequence ID" value="CEL64790.1"/>
    <property type="molecule type" value="Genomic_DNA"/>
</dbReference>
<feature type="compositionally biased region" description="Basic and acidic residues" evidence="10">
    <location>
        <begin position="120"/>
        <end position="142"/>
    </location>
</feature>
<dbReference type="FunFam" id="2.20.25.190:FF:000001">
    <property type="entry name" value="Transcription elongation factor 1 homolog"/>
    <property type="match status" value="1"/>
</dbReference>
<keyword evidence="9" id="KW-0539">Nucleus</keyword>
<evidence type="ECO:0000256" key="7">
    <source>
        <dbReference type="ARBA" id="ARBA00023015"/>
    </source>
</evidence>
<comment type="similarity">
    <text evidence="3">Belongs to the ELOF1 family.</text>
</comment>
<gene>
    <name evidence="12" type="ORF">BN1204_006630</name>
    <name evidence="11" type="ORF">NCLIV_006630</name>
</gene>
<keyword evidence="6" id="KW-0862">Zinc</keyword>
<comment type="function">
    <text evidence="1">Transcription elongation factor implicated in the maintenance of proper chromatin structure in actively transcribed regions.</text>
</comment>
<dbReference type="OrthoDB" id="445983at2759"/>
<keyword evidence="13" id="KW-1185">Reference proteome</keyword>
<evidence type="ECO:0000256" key="8">
    <source>
        <dbReference type="ARBA" id="ARBA00023163"/>
    </source>
</evidence>
<dbReference type="InterPro" id="IPR038567">
    <property type="entry name" value="T_Elf1_sf"/>
</dbReference>
<dbReference type="EMBL" id="FR823382">
    <property type="protein sequence ID" value="CBZ50188.1"/>
    <property type="molecule type" value="Genomic_DNA"/>
</dbReference>
<dbReference type="GeneID" id="13446246"/>
<dbReference type="RefSeq" id="XP_003880223.1">
    <property type="nucleotide sequence ID" value="XM_003880174.1"/>
</dbReference>
<feature type="compositionally biased region" description="Basic and acidic residues" evidence="10">
    <location>
        <begin position="213"/>
        <end position="231"/>
    </location>
</feature>
<proteinExistence type="inferred from homology"/>
<evidence type="ECO:0000256" key="4">
    <source>
        <dbReference type="ARBA" id="ARBA00022723"/>
    </source>
</evidence>
<evidence type="ECO:0000256" key="1">
    <source>
        <dbReference type="ARBA" id="ARBA00003357"/>
    </source>
</evidence>
<dbReference type="Proteomes" id="UP000007494">
    <property type="component" value="Chromosome II"/>
</dbReference>
<dbReference type="GO" id="GO:0000993">
    <property type="term" value="F:RNA polymerase II complex binding"/>
    <property type="evidence" value="ECO:0007669"/>
    <property type="project" value="TreeGrafter"/>
</dbReference>
<dbReference type="GO" id="GO:0003746">
    <property type="term" value="F:translation elongation factor activity"/>
    <property type="evidence" value="ECO:0007669"/>
    <property type="project" value="UniProtKB-KW"/>
</dbReference>
<keyword evidence="7" id="KW-0805">Transcription regulation</keyword>
<dbReference type="PANTHER" id="PTHR20934:SF0">
    <property type="entry name" value="TRANSCRIPTION ELONGATION FACTOR 1 HOMOLOG"/>
    <property type="match status" value="1"/>
</dbReference>
<dbReference type="GO" id="GO:0008023">
    <property type="term" value="C:transcription elongation factor complex"/>
    <property type="evidence" value="ECO:0007669"/>
    <property type="project" value="TreeGrafter"/>
</dbReference>
<keyword evidence="12" id="KW-0648">Protein biosynthesis</keyword>
<reference evidence="11" key="1">
    <citation type="submission" date="2011-02" db="EMBL/GenBank/DDBJ databases">
        <authorList>
            <person name="Aslett M."/>
        </authorList>
    </citation>
    <scope>NUCLEOTIDE SEQUENCE</scope>
    <source>
        <strain evidence="11">Liverpool</strain>
    </source>
</reference>
<dbReference type="PANTHER" id="PTHR20934">
    <property type="entry name" value="TRANSCRIPTION ELONGATION FACTOR 1 HOMOLOG"/>
    <property type="match status" value="1"/>
</dbReference>
<comment type="subcellular location">
    <subcellularLocation>
        <location evidence="2">Nucleus</location>
    </subcellularLocation>
</comment>
<feature type="compositionally biased region" description="Acidic residues" evidence="10">
    <location>
        <begin position="143"/>
        <end position="157"/>
    </location>
</feature>
<evidence type="ECO:0000256" key="6">
    <source>
        <dbReference type="ARBA" id="ARBA00022833"/>
    </source>
</evidence>
<organism evidence="11 13">
    <name type="scientific">Neospora caninum (strain Liverpool)</name>
    <dbReference type="NCBI Taxonomy" id="572307"/>
    <lineage>
        <taxon>Eukaryota</taxon>
        <taxon>Sar</taxon>
        <taxon>Alveolata</taxon>
        <taxon>Apicomplexa</taxon>
        <taxon>Conoidasida</taxon>
        <taxon>Coccidia</taxon>
        <taxon>Eucoccidiorida</taxon>
        <taxon>Eimeriorina</taxon>
        <taxon>Sarcocystidae</taxon>
        <taxon>Neospora</taxon>
    </lineage>
</organism>
<evidence type="ECO:0000313" key="11">
    <source>
        <dbReference type="EMBL" id="CBZ50188.1"/>
    </source>
</evidence>
<dbReference type="GO" id="GO:0006368">
    <property type="term" value="P:transcription elongation by RNA polymerase II"/>
    <property type="evidence" value="ECO:0007669"/>
    <property type="project" value="TreeGrafter"/>
</dbReference>
<reference evidence="13" key="3">
    <citation type="journal article" date="2012" name="PLoS Pathog.">
        <title>Comparative genomics of the apicomplexan parasites Toxoplasma gondii and Neospora caninum: Coccidia differing in host range and transmission strategy.</title>
        <authorList>
            <person name="Reid A.J."/>
            <person name="Vermont S.J."/>
            <person name="Cotton J.A."/>
            <person name="Harris D."/>
            <person name="Hill-Cawthorne G.A."/>
            <person name="Konen-Waisman S."/>
            <person name="Latham S.M."/>
            <person name="Mourier T."/>
            <person name="Norton R."/>
            <person name="Quail M.A."/>
            <person name="Sanders M."/>
            <person name="Shanmugam D."/>
            <person name="Sohal A."/>
            <person name="Wasmuth J.D."/>
            <person name="Brunk B."/>
            <person name="Grigg M.E."/>
            <person name="Howard J.C."/>
            <person name="Parkinson J."/>
            <person name="Roos D.S."/>
            <person name="Trees A.J."/>
            <person name="Berriman M."/>
            <person name="Pain A."/>
            <person name="Wastling J.M."/>
        </authorList>
    </citation>
    <scope>NUCLEOTIDE SEQUENCE [LARGE SCALE GENOMIC DNA]</scope>
    <source>
        <strain evidence="13">Liverpool</strain>
    </source>
</reference>
<reference evidence="12" key="4">
    <citation type="journal article" date="2015" name="PLoS ONE">
        <title>Comprehensive Evaluation of Toxoplasma gondii VEG and Neospora caninum LIV Genomes with Tachyzoite Stage Transcriptome and Proteome Defines Novel Transcript Features.</title>
        <authorList>
            <person name="Ramaprasad A."/>
            <person name="Mourier T."/>
            <person name="Naeem R."/>
            <person name="Malas T.B."/>
            <person name="Moussa E."/>
            <person name="Panigrahi A."/>
            <person name="Vermont S.J."/>
            <person name="Otto T.D."/>
            <person name="Wastling J."/>
            <person name="Pain A."/>
        </authorList>
    </citation>
    <scope>NUCLEOTIDE SEQUENCE</scope>
    <source>
        <strain evidence="12">Liverpool</strain>
    </source>
</reference>
<keyword evidence="8" id="KW-0804">Transcription</keyword>
<dbReference type="InterPro" id="IPR007808">
    <property type="entry name" value="Elf1"/>
</dbReference>
<dbReference type="eggNOG" id="KOG3214">
    <property type="taxonomic scope" value="Eukaryota"/>
</dbReference>
<evidence type="ECO:0000256" key="10">
    <source>
        <dbReference type="SAM" id="MobiDB-lite"/>
    </source>
</evidence>
<dbReference type="Gene3D" id="2.20.25.190">
    <property type="match status" value="1"/>
</dbReference>
<name>F0V8Z7_NEOCL</name>
<evidence type="ECO:0000256" key="9">
    <source>
        <dbReference type="ARBA" id="ARBA00023242"/>
    </source>
</evidence>
<evidence type="ECO:0000256" key="5">
    <source>
        <dbReference type="ARBA" id="ARBA00022771"/>
    </source>
</evidence>
<keyword evidence="4" id="KW-0479">Metal-binding</keyword>
<feature type="compositionally biased region" description="Basic and acidic residues" evidence="10">
    <location>
        <begin position="158"/>
        <end position="167"/>
    </location>
</feature>
<feature type="region of interest" description="Disordered" evidence="10">
    <location>
        <begin position="88"/>
        <end position="237"/>
    </location>
</feature>
<keyword evidence="5" id="KW-0863">Zinc-finger</keyword>
<dbReference type="SUPFAM" id="SSF57783">
    <property type="entry name" value="Zinc beta-ribbon"/>
    <property type="match status" value="1"/>
</dbReference>
<evidence type="ECO:0000313" key="12">
    <source>
        <dbReference type="EMBL" id="CEL64790.1"/>
    </source>
</evidence>
<reference evidence="11" key="2">
    <citation type="submission" date="2011-03" db="EMBL/GenBank/DDBJ databases">
        <title>Comparative genomics and transcriptomics of Neospora caninum and Toxoplasma gondii.</title>
        <authorList>
            <person name="Reid A.J."/>
            <person name="Sohal A."/>
            <person name="Harris D."/>
            <person name="Quail M."/>
            <person name="Sanders M."/>
            <person name="Berriman M."/>
            <person name="Wastling J.M."/>
            <person name="Pain A."/>
        </authorList>
    </citation>
    <scope>NUCLEOTIDE SEQUENCE</scope>
    <source>
        <strain evidence="11">Liverpool</strain>
    </source>
</reference>
<dbReference type="AlphaFoldDB" id="F0V8Z7"/>
<sequence length="237" mass="26476">MGKRKSKVLQPKKNKLPKLDKEFDCPFCSHPRAVAVKMDRGRNIGSLGCRICGTSYEKRINRLDEPIDIYGAWIDACVTANTQAAEQAQRKMASNEEDGRFDSSAVPSRGFVSRVPSRVGRGEDRSGPASGDERDFRRRSPADEEDDEGDEGDESDEDARRTSEFVENRASGGARLKRLRVGRGRDESSEDDSDEPRGNDAEASRDAMGVLKKLREQQKKEEDAESGRDEALFEDDE</sequence>
<dbReference type="Pfam" id="PF05129">
    <property type="entry name" value="Zn_ribbon_Elf1"/>
    <property type="match status" value="1"/>
</dbReference>
<evidence type="ECO:0000313" key="13">
    <source>
        <dbReference type="Proteomes" id="UP000007494"/>
    </source>
</evidence>
<protein>
    <submittedName>
        <fullName evidence="12">Transcription elongation factor 1 homolog</fullName>
    </submittedName>
</protein>
<accession>F0V8Z7</accession>
<keyword evidence="12" id="KW-0251">Elongation factor</keyword>
<dbReference type="GO" id="GO:0008270">
    <property type="term" value="F:zinc ion binding"/>
    <property type="evidence" value="ECO:0007669"/>
    <property type="project" value="UniProtKB-KW"/>
</dbReference>
<evidence type="ECO:0000256" key="2">
    <source>
        <dbReference type="ARBA" id="ARBA00004123"/>
    </source>
</evidence>